<evidence type="ECO:0000256" key="3">
    <source>
        <dbReference type="ARBA" id="ARBA00022694"/>
    </source>
</evidence>
<evidence type="ECO:0000313" key="9">
    <source>
        <dbReference type="EMBL" id="KKW32861.1"/>
    </source>
</evidence>
<evidence type="ECO:0000256" key="5">
    <source>
        <dbReference type="ARBA" id="ARBA00022723"/>
    </source>
</evidence>
<evidence type="ECO:0000256" key="7">
    <source>
        <dbReference type="RuleBase" id="RU003953"/>
    </source>
</evidence>
<dbReference type="SUPFAM" id="SSF81891">
    <property type="entry name" value="Poly A polymerase C-terminal region-like"/>
    <property type="match status" value="1"/>
</dbReference>
<dbReference type="GO" id="GO:0000049">
    <property type="term" value="F:tRNA binding"/>
    <property type="evidence" value="ECO:0007669"/>
    <property type="project" value="TreeGrafter"/>
</dbReference>
<proteinExistence type="inferred from homology"/>
<comment type="cofactor">
    <cofactor evidence="1">
        <name>Mg(2+)</name>
        <dbReference type="ChEBI" id="CHEBI:18420"/>
    </cofactor>
</comment>
<evidence type="ECO:0000256" key="1">
    <source>
        <dbReference type="ARBA" id="ARBA00001946"/>
    </source>
</evidence>
<dbReference type="AlphaFoldDB" id="A0A0G1XPJ1"/>
<dbReference type="PANTHER" id="PTHR46173:SF1">
    <property type="entry name" value="CCA TRNA NUCLEOTIDYLTRANSFERASE 1, MITOCHONDRIAL"/>
    <property type="match status" value="1"/>
</dbReference>
<dbReference type="Proteomes" id="UP000034054">
    <property type="component" value="Unassembled WGS sequence"/>
</dbReference>
<keyword evidence="5" id="KW-0479">Metal-binding</keyword>
<accession>A0A0G1XPJ1</accession>
<organism evidence="9 10">
    <name type="scientific">Candidatus Uhrbacteria bacterium GW2011_GWA2_52_8d</name>
    <dbReference type="NCBI Taxonomy" id="1618979"/>
    <lineage>
        <taxon>Bacteria</taxon>
        <taxon>Candidatus Uhriibacteriota</taxon>
    </lineage>
</organism>
<evidence type="ECO:0000313" key="10">
    <source>
        <dbReference type="Proteomes" id="UP000034054"/>
    </source>
</evidence>
<dbReference type="GO" id="GO:0016779">
    <property type="term" value="F:nucleotidyltransferase activity"/>
    <property type="evidence" value="ECO:0007669"/>
    <property type="project" value="UniProtKB-KW"/>
</dbReference>
<dbReference type="GO" id="GO:0046872">
    <property type="term" value="F:metal ion binding"/>
    <property type="evidence" value="ECO:0007669"/>
    <property type="project" value="UniProtKB-KW"/>
</dbReference>
<keyword evidence="4" id="KW-0548">Nucleotidyltransferase</keyword>
<evidence type="ECO:0000256" key="2">
    <source>
        <dbReference type="ARBA" id="ARBA00022679"/>
    </source>
</evidence>
<keyword evidence="3" id="KW-0819">tRNA processing</keyword>
<keyword evidence="2 7" id="KW-0808">Transferase</keyword>
<keyword evidence="7" id="KW-0694">RNA-binding</keyword>
<protein>
    <submittedName>
        <fullName evidence="9">tRNA nucleotidyltransferase/poly(A) polymerase</fullName>
    </submittedName>
</protein>
<dbReference type="CDD" id="cd05398">
    <property type="entry name" value="NT_ClassII-CCAase"/>
    <property type="match status" value="1"/>
</dbReference>
<comment type="similarity">
    <text evidence="7">Belongs to the tRNA nucleotidyltransferase/poly(A) polymerase family.</text>
</comment>
<dbReference type="Gene3D" id="1.10.3090.10">
    <property type="entry name" value="cca-adding enzyme, domain 2"/>
    <property type="match status" value="1"/>
</dbReference>
<dbReference type="InterPro" id="IPR002646">
    <property type="entry name" value="PolA_pol_head_dom"/>
</dbReference>
<comment type="caution">
    <text evidence="9">The sequence shown here is derived from an EMBL/GenBank/DDBJ whole genome shotgun (WGS) entry which is preliminary data.</text>
</comment>
<dbReference type="InterPro" id="IPR043519">
    <property type="entry name" value="NT_sf"/>
</dbReference>
<dbReference type="InterPro" id="IPR050264">
    <property type="entry name" value="Bact_CCA-adding_enz_type3_sf"/>
</dbReference>
<dbReference type="GO" id="GO:0008033">
    <property type="term" value="P:tRNA processing"/>
    <property type="evidence" value="ECO:0007669"/>
    <property type="project" value="UniProtKB-KW"/>
</dbReference>
<keyword evidence="6" id="KW-0460">Magnesium</keyword>
<name>A0A0G1XPJ1_9BACT</name>
<dbReference type="SUPFAM" id="SSF81301">
    <property type="entry name" value="Nucleotidyltransferase"/>
    <property type="match status" value="1"/>
</dbReference>
<evidence type="ECO:0000256" key="4">
    <source>
        <dbReference type="ARBA" id="ARBA00022695"/>
    </source>
</evidence>
<gene>
    <name evidence="9" type="ORF">UY76_C0015G0002</name>
</gene>
<dbReference type="PATRIC" id="fig|1618979.3.peg.260"/>
<dbReference type="Gene3D" id="3.30.460.10">
    <property type="entry name" value="Beta Polymerase, domain 2"/>
    <property type="match status" value="1"/>
</dbReference>
<evidence type="ECO:0000256" key="6">
    <source>
        <dbReference type="ARBA" id="ARBA00022842"/>
    </source>
</evidence>
<feature type="domain" description="Poly A polymerase head" evidence="8">
    <location>
        <begin position="32"/>
        <end position="170"/>
    </location>
</feature>
<dbReference type="PANTHER" id="PTHR46173">
    <property type="entry name" value="CCA TRNA NUCLEOTIDYLTRANSFERASE 1, MITOCHONDRIAL"/>
    <property type="match status" value="1"/>
</dbReference>
<evidence type="ECO:0000259" key="8">
    <source>
        <dbReference type="Pfam" id="PF01743"/>
    </source>
</evidence>
<reference evidence="9 10" key="1">
    <citation type="journal article" date="2015" name="Nature">
        <title>rRNA introns, odd ribosomes, and small enigmatic genomes across a large radiation of phyla.</title>
        <authorList>
            <person name="Brown C.T."/>
            <person name="Hug L.A."/>
            <person name="Thomas B.C."/>
            <person name="Sharon I."/>
            <person name="Castelle C.J."/>
            <person name="Singh A."/>
            <person name="Wilkins M.J."/>
            <person name="Williams K.H."/>
            <person name="Banfield J.F."/>
        </authorList>
    </citation>
    <scope>NUCLEOTIDE SEQUENCE [LARGE SCALE GENOMIC DNA]</scope>
</reference>
<dbReference type="EMBL" id="LCRH01000015">
    <property type="protein sequence ID" value="KKW32861.1"/>
    <property type="molecule type" value="Genomic_DNA"/>
</dbReference>
<sequence length="459" mass="51685">MLQEDHIAHTLQSHRELSFIDGFFADHPTAGLYLVGGAVRDALLARHPHEVDFDFVVTGLAAPKLEAWFRTRGAINLVGQHFGVYKFMPTGFSPEHIEFIDIALPRTEMVTQGSLGGYKDFDVQSDPNLPIEEDLARRDFTINAMAFDVRTQTLIDPFNGRTDLAQKTLRAVGDPTQRFTEDLSRILRGIRFASELDFVIEEETGQAIKTLIPKLNLQKDVEGKREYVVPRETVGMELAKALCRNPAHAIKELEAHGALQELFPEIHKKIGQTSSYLAPLQETTPGELTVVLTLLLRDLSLDNVRQTLSFTGLDTLARGSSQRTEAQIVTMLVQLLQEDTDPTSINKMRASKFEKRYFNGTGLLFLRCLEVLGHTDLKRAIETRRKQIEDRWLVDHDESIAPLLSGQDVLAKGVSAGPEIRIWLERVRDLQLDGTLMRREDALAWLATQIKLNKNPSTD</sequence>
<dbReference type="Pfam" id="PF01743">
    <property type="entry name" value="PolyA_pol"/>
    <property type="match status" value="1"/>
</dbReference>